<evidence type="ECO:0000256" key="4">
    <source>
        <dbReference type="ARBA" id="ARBA00022671"/>
    </source>
</evidence>
<evidence type="ECO:0000256" key="12">
    <source>
        <dbReference type="ARBA" id="ARBA00044478"/>
    </source>
</evidence>
<evidence type="ECO:0000256" key="15">
    <source>
        <dbReference type="ARBA" id="ARBA00044519"/>
    </source>
</evidence>
<name>A0A6M2DE69_XENCH</name>
<dbReference type="PROSITE" id="PS00630">
    <property type="entry name" value="IMP_2"/>
    <property type="match status" value="1"/>
</dbReference>
<dbReference type="FunFam" id="3.30.540.10:FF:000023">
    <property type="entry name" value="Protein CBR-TAG-231"/>
    <property type="match status" value="1"/>
</dbReference>
<dbReference type="PANTHER" id="PTHR43028">
    <property type="entry name" value="3'(2'),5'-BISPHOSPHATE NUCLEOTIDASE 1"/>
    <property type="match status" value="1"/>
</dbReference>
<comment type="cofactor">
    <cofactor evidence="1 18">
        <name>Mg(2+)</name>
        <dbReference type="ChEBI" id="CHEBI:18420"/>
    </cofactor>
</comment>
<evidence type="ECO:0000313" key="19">
    <source>
        <dbReference type="EMBL" id="NOV44583.1"/>
    </source>
</evidence>
<evidence type="ECO:0000256" key="11">
    <source>
        <dbReference type="ARBA" id="ARBA00044466"/>
    </source>
</evidence>
<keyword evidence="4" id="KW-0452">Lithium</keyword>
<comment type="catalytic activity">
    <reaction evidence="12">
        <text>1D-myo-inositol 1,4-bisphosphate + H2O = 1D-myo-inositol 4-phosphate + phosphate</text>
        <dbReference type="Rhea" id="RHEA:15553"/>
        <dbReference type="ChEBI" id="CHEBI:15377"/>
        <dbReference type="ChEBI" id="CHEBI:43474"/>
        <dbReference type="ChEBI" id="CHEBI:58282"/>
        <dbReference type="ChEBI" id="CHEBI:58469"/>
        <dbReference type="EC" id="3.1.3.57"/>
    </reaction>
    <physiologicalReaction direction="left-to-right" evidence="12">
        <dbReference type="Rhea" id="RHEA:15554"/>
    </physiologicalReaction>
</comment>
<feature type="binding site" evidence="18">
    <location>
        <position position="244"/>
    </location>
    <ligand>
        <name>Mg(2+)</name>
        <dbReference type="ChEBI" id="CHEBI:18420"/>
        <label>1</label>
        <note>catalytic</note>
    </ligand>
</feature>
<evidence type="ECO:0000256" key="10">
    <source>
        <dbReference type="ARBA" id="ARBA00044465"/>
    </source>
</evidence>
<feature type="binding site" evidence="18">
    <location>
        <position position="124"/>
    </location>
    <ligand>
        <name>Mg(2+)</name>
        <dbReference type="ChEBI" id="CHEBI:18420"/>
        <label>1</label>
        <note>catalytic</note>
    </ligand>
</feature>
<sequence length="307" mass="33227">MLNRMAATNYPLLQKLLAHSVETANMAGSIIRNILKEGDLKVVDKGQNDPQTEADRSAQRCIMASLLAAFPNVKVIGEEGDLNLNIPKEWLVTSYAQDVLVKECQPLYTSMREEDVVVWVDPLDGTQEFTQGNLDCVTVLIGIAVSGKAVGGVIHQPFYEKKGRTIWGLKGLGVSGIDVVNPPGNRFVITTTRSHADANVISAINNLGPDEILRVGGAGFKVLQLLNGSANAYIFASPGSKKWDTCAPEAILEIAGGVLTDVSGNHYNYNQNTEHRNKLGVIATAVGVNHSELINRIPDEIKNKLMQ</sequence>
<comment type="similarity">
    <text evidence="2">Belongs to the inositol monophosphatase superfamily.</text>
</comment>
<comment type="catalytic activity">
    <reaction evidence="10">
        <text>1D-myo-inositol 1,3,4-trisphosphate + H2O = 1D-myo-inositol 3,4-bisphosphate + phosphate</text>
        <dbReference type="Rhea" id="RHEA:70319"/>
        <dbReference type="ChEBI" id="CHEBI:15377"/>
        <dbReference type="ChEBI" id="CHEBI:43474"/>
        <dbReference type="ChEBI" id="CHEBI:58414"/>
        <dbReference type="ChEBI" id="CHEBI:83241"/>
    </reaction>
    <physiologicalReaction direction="left-to-right" evidence="10">
        <dbReference type="Rhea" id="RHEA:70320"/>
    </physiologicalReaction>
</comment>
<feature type="binding site" evidence="18">
    <location>
        <position position="78"/>
    </location>
    <ligand>
        <name>Mg(2+)</name>
        <dbReference type="ChEBI" id="CHEBI:18420"/>
        <label>1</label>
        <note>catalytic</note>
    </ligand>
</feature>
<evidence type="ECO:0000256" key="1">
    <source>
        <dbReference type="ARBA" id="ARBA00001946"/>
    </source>
</evidence>
<dbReference type="FunFam" id="3.40.190.80:FF:000006">
    <property type="entry name" value="Bisphosphate nucleotidase 1"/>
    <property type="match status" value="1"/>
</dbReference>
<evidence type="ECO:0000256" key="9">
    <source>
        <dbReference type="ARBA" id="ARBA00041815"/>
    </source>
</evidence>
<organism evidence="19">
    <name type="scientific">Xenopsylla cheopis</name>
    <name type="common">Oriental rat flea</name>
    <name type="synonym">Pulex cheopis</name>
    <dbReference type="NCBI Taxonomy" id="163159"/>
    <lineage>
        <taxon>Eukaryota</taxon>
        <taxon>Metazoa</taxon>
        <taxon>Ecdysozoa</taxon>
        <taxon>Arthropoda</taxon>
        <taxon>Hexapoda</taxon>
        <taxon>Insecta</taxon>
        <taxon>Pterygota</taxon>
        <taxon>Neoptera</taxon>
        <taxon>Endopterygota</taxon>
        <taxon>Siphonaptera</taxon>
        <taxon>Pulicidae</taxon>
        <taxon>Xenopsyllinae</taxon>
        <taxon>Xenopsylla</taxon>
    </lineage>
</organism>
<comment type="catalytic activity">
    <reaction evidence="14">
        <text>3'-phosphoadenylyl sulfate + H2O = adenosine 5'-phosphosulfate + phosphate</text>
        <dbReference type="Rhea" id="RHEA:77639"/>
        <dbReference type="ChEBI" id="CHEBI:15377"/>
        <dbReference type="ChEBI" id="CHEBI:43474"/>
        <dbReference type="ChEBI" id="CHEBI:58243"/>
        <dbReference type="ChEBI" id="CHEBI:58339"/>
        <dbReference type="EC" id="3.1.3.7"/>
    </reaction>
    <physiologicalReaction direction="left-to-right" evidence="14">
        <dbReference type="Rhea" id="RHEA:77640"/>
    </physiologicalReaction>
</comment>
<dbReference type="GO" id="GO:0046872">
    <property type="term" value="F:metal ion binding"/>
    <property type="evidence" value="ECO:0007669"/>
    <property type="project" value="UniProtKB-KW"/>
</dbReference>
<feature type="binding site" evidence="18">
    <location>
        <position position="123"/>
    </location>
    <ligand>
        <name>Mg(2+)</name>
        <dbReference type="ChEBI" id="CHEBI:18420"/>
        <label>1</label>
        <note>catalytic</note>
    </ligand>
</feature>
<dbReference type="InterPro" id="IPR020583">
    <property type="entry name" value="Inositol_monoP_metal-BS"/>
</dbReference>
<keyword evidence="5 18" id="KW-0479">Metal-binding</keyword>
<comment type="catalytic activity">
    <reaction evidence="11">
        <text>adenosine 2',5'-bisphosphate + H2O = AMP + phosphate</text>
        <dbReference type="Rhea" id="RHEA:77643"/>
        <dbReference type="ChEBI" id="CHEBI:15377"/>
        <dbReference type="ChEBI" id="CHEBI:43474"/>
        <dbReference type="ChEBI" id="CHEBI:194156"/>
        <dbReference type="ChEBI" id="CHEBI:456215"/>
        <dbReference type="EC" id="3.1.3.7"/>
    </reaction>
    <physiologicalReaction direction="left-to-right" evidence="11">
        <dbReference type="Rhea" id="RHEA:77644"/>
    </physiologicalReaction>
</comment>
<evidence type="ECO:0000256" key="6">
    <source>
        <dbReference type="ARBA" id="ARBA00022801"/>
    </source>
</evidence>
<evidence type="ECO:0000256" key="18">
    <source>
        <dbReference type="PIRSR" id="PIRSR600760-2"/>
    </source>
</evidence>
<feature type="binding site" evidence="18">
    <location>
        <position position="121"/>
    </location>
    <ligand>
        <name>Mg(2+)</name>
        <dbReference type="ChEBI" id="CHEBI:18420"/>
        <label>1</label>
        <note>catalytic</note>
    </ligand>
</feature>
<dbReference type="InterPro" id="IPR020550">
    <property type="entry name" value="Inositol_monophosphatase_CS"/>
</dbReference>
<keyword evidence="6" id="KW-0378">Hydrolase</keyword>
<dbReference type="AlphaFoldDB" id="A0A6M2DE69"/>
<evidence type="ECO:0000256" key="16">
    <source>
        <dbReference type="ARBA" id="ARBA00044544"/>
    </source>
</evidence>
<evidence type="ECO:0000256" key="7">
    <source>
        <dbReference type="ARBA" id="ARBA00022842"/>
    </source>
</evidence>
<dbReference type="InterPro" id="IPR050725">
    <property type="entry name" value="CysQ/Inositol_MonoPase"/>
</dbReference>
<proteinExistence type="inferred from homology"/>
<reference evidence="19" key="1">
    <citation type="submission" date="2020-03" db="EMBL/GenBank/DDBJ databases">
        <title>Transcriptomic Profiling of the Digestive Tract of the Rat Flea, Xenopsylla cheopis, Following Blood Feeding and Infection with Yersinia pestis.</title>
        <authorList>
            <person name="Bland D.M."/>
            <person name="Martens C.A."/>
            <person name="Virtaneva K."/>
            <person name="Kanakabandi K."/>
            <person name="Long D."/>
            <person name="Rosenke R."/>
            <person name="Saturday G.A."/>
            <person name="Hoyt F.H."/>
            <person name="Bruno D.P."/>
            <person name="Ribeiro J.M.C."/>
            <person name="Hinnebusch J."/>
        </authorList>
    </citation>
    <scope>NUCLEOTIDE SEQUENCE</scope>
</reference>
<evidence type="ECO:0000256" key="3">
    <source>
        <dbReference type="ARBA" id="ARBA00012633"/>
    </source>
</evidence>
<dbReference type="CDD" id="cd01640">
    <property type="entry name" value="IPPase"/>
    <property type="match status" value="1"/>
</dbReference>
<dbReference type="EC" id="3.1.3.7" evidence="3"/>
<evidence type="ECO:0000256" key="8">
    <source>
        <dbReference type="ARBA" id="ARBA00040342"/>
    </source>
</evidence>
<accession>A0A6M2DE69</accession>
<dbReference type="GO" id="GO:0046854">
    <property type="term" value="P:phosphatidylinositol phosphate biosynthetic process"/>
    <property type="evidence" value="ECO:0007669"/>
    <property type="project" value="InterPro"/>
</dbReference>
<dbReference type="EC" id="3.1.3.57" evidence="15"/>
<evidence type="ECO:0000256" key="17">
    <source>
        <dbReference type="ARBA" id="ARBA00044554"/>
    </source>
</evidence>
<evidence type="ECO:0000256" key="5">
    <source>
        <dbReference type="ARBA" id="ARBA00022723"/>
    </source>
</evidence>
<dbReference type="Pfam" id="PF00459">
    <property type="entry name" value="Inositol_P"/>
    <property type="match status" value="1"/>
</dbReference>
<dbReference type="Gene3D" id="3.30.540.10">
    <property type="entry name" value="Fructose-1,6-Bisphosphatase, subunit A, domain 1"/>
    <property type="match status" value="1"/>
</dbReference>
<evidence type="ECO:0000256" key="14">
    <source>
        <dbReference type="ARBA" id="ARBA00044484"/>
    </source>
</evidence>
<dbReference type="EMBL" id="GIIL01000857">
    <property type="protein sequence ID" value="NOV44583.1"/>
    <property type="molecule type" value="Transcribed_RNA"/>
</dbReference>
<evidence type="ECO:0000256" key="2">
    <source>
        <dbReference type="ARBA" id="ARBA00009759"/>
    </source>
</evidence>
<evidence type="ECO:0000256" key="13">
    <source>
        <dbReference type="ARBA" id="ARBA00044479"/>
    </source>
</evidence>
<dbReference type="PANTHER" id="PTHR43028:SF5">
    <property type="entry name" value="3'(2'),5'-BISPHOSPHATE NUCLEOTIDASE 1"/>
    <property type="match status" value="1"/>
</dbReference>
<keyword evidence="7 18" id="KW-0460">Magnesium</keyword>
<dbReference type="GO" id="GO:0004441">
    <property type="term" value="F:inositol-1,4-bisphosphate 1-phosphatase activity"/>
    <property type="evidence" value="ECO:0007669"/>
    <property type="project" value="UniProtKB-EC"/>
</dbReference>
<protein>
    <recommendedName>
        <fullName evidence="8">3'(2'),5'-bisphosphate nucleotidase 1</fullName>
        <ecNumber evidence="15">3.1.3.57</ecNumber>
        <ecNumber evidence="3">3.1.3.7</ecNumber>
    </recommendedName>
    <alternativeName>
        <fullName evidence="16">3'-phosphoadenosine 5'-phosphate phosphatase</fullName>
    </alternativeName>
    <alternativeName>
        <fullName evidence="9">Bisphosphate 3'-nucleotidase 1</fullName>
    </alternativeName>
    <alternativeName>
        <fullName evidence="17">Inositol-polyphosphate 1-phosphatase</fullName>
    </alternativeName>
</protein>
<comment type="catalytic activity">
    <reaction evidence="13">
        <text>adenosine 3',5'-bisphosphate + H2O = AMP + phosphate</text>
        <dbReference type="Rhea" id="RHEA:10040"/>
        <dbReference type="ChEBI" id="CHEBI:15377"/>
        <dbReference type="ChEBI" id="CHEBI:43474"/>
        <dbReference type="ChEBI" id="CHEBI:58343"/>
        <dbReference type="ChEBI" id="CHEBI:456215"/>
        <dbReference type="EC" id="3.1.3.7"/>
    </reaction>
    <physiologicalReaction direction="left-to-right" evidence="13">
        <dbReference type="Rhea" id="RHEA:10041"/>
    </physiologicalReaction>
</comment>
<dbReference type="SUPFAM" id="SSF56655">
    <property type="entry name" value="Carbohydrate phosphatase"/>
    <property type="match status" value="1"/>
</dbReference>
<dbReference type="InterPro" id="IPR000760">
    <property type="entry name" value="Inositol_monophosphatase-like"/>
</dbReference>
<dbReference type="PROSITE" id="PS00629">
    <property type="entry name" value="IMP_1"/>
    <property type="match status" value="1"/>
</dbReference>
<dbReference type="Gene3D" id="3.40.190.80">
    <property type="match status" value="1"/>
</dbReference>
<dbReference type="GO" id="GO:0008441">
    <property type="term" value="F:3'(2'),5'-bisphosphate nucleotidase activity"/>
    <property type="evidence" value="ECO:0007669"/>
    <property type="project" value="UniProtKB-EC"/>
</dbReference>